<evidence type="ECO:0000313" key="2">
    <source>
        <dbReference type="EMBL" id="GMH24712.1"/>
    </source>
</evidence>
<protein>
    <submittedName>
        <fullName evidence="2">Uncharacterized protein</fullName>
    </submittedName>
</protein>
<evidence type="ECO:0000256" key="1">
    <source>
        <dbReference type="SAM" id="MobiDB-lite"/>
    </source>
</evidence>
<organism evidence="2 3">
    <name type="scientific">Nepenthes gracilis</name>
    <name type="common">Slender pitcher plant</name>
    <dbReference type="NCBI Taxonomy" id="150966"/>
    <lineage>
        <taxon>Eukaryota</taxon>
        <taxon>Viridiplantae</taxon>
        <taxon>Streptophyta</taxon>
        <taxon>Embryophyta</taxon>
        <taxon>Tracheophyta</taxon>
        <taxon>Spermatophyta</taxon>
        <taxon>Magnoliopsida</taxon>
        <taxon>eudicotyledons</taxon>
        <taxon>Gunneridae</taxon>
        <taxon>Pentapetalae</taxon>
        <taxon>Caryophyllales</taxon>
        <taxon>Nepenthaceae</taxon>
        <taxon>Nepenthes</taxon>
    </lineage>
</organism>
<feature type="region of interest" description="Disordered" evidence="1">
    <location>
        <begin position="1"/>
        <end position="25"/>
    </location>
</feature>
<evidence type="ECO:0000313" key="3">
    <source>
        <dbReference type="Proteomes" id="UP001279734"/>
    </source>
</evidence>
<dbReference type="AlphaFoldDB" id="A0AAD3T8G4"/>
<dbReference type="Proteomes" id="UP001279734">
    <property type="component" value="Unassembled WGS sequence"/>
</dbReference>
<accession>A0AAD3T8G4</accession>
<dbReference type="EMBL" id="BSYO01000028">
    <property type="protein sequence ID" value="GMH24712.1"/>
    <property type="molecule type" value="Genomic_DNA"/>
</dbReference>
<keyword evidence="3" id="KW-1185">Reference proteome</keyword>
<sequence length="172" mass="18448">MNERKDRHRTWGSPANGIDGEVKSSYLRQEGRDNRNYLDFGSDRQVRRRSTEWPSIMGVPDGARTLLDLFAADPGVGGFAACVVCDAGLSAAPEVLLCLALVHSCRPPVEYAPGASVVTAVHSCYFVDAGFAGNFSLCCYCIMADCEDITLLLFGVLEGITPLLMAPVGTSP</sequence>
<name>A0AAD3T8G4_NEPGR</name>
<comment type="caution">
    <text evidence="2">The sequence shown here is derived from an EMBL/GenBank/DDBJ whole genome shotgun (WGS) entry which is preliminary data.</text>
</comment>
<reference evidence="2" key="1">
    <citation type="submission" date="2023-05" db="EMBL/GenBank/DDBJ databases">
        <title>Nepenthes gracilis genome sequencing.</title>
        <authorList>
            <person name="Fukushima K."/>
        </authorList>
    </citation>
    <scope>NUCLEOTIDE SEQUENCE</scope>
    <source>
        <strain evidence="2">SING2019-196</strain>
    </source>
</reference>
<feature type="compositionally biased region" description="Basic residues" evidence="1">
    <location>
        <begin position="1"/>
        <end position="10"/>
    </location>
</feature>
<proteinExistence type="predicted"/>
<gene>
    <name evidence="2" type="ORF">Nepgr_026555</name>
</gene>